<dbReference type="AlphaFoldDB" id="A0AAD4BAX7"/>
<dbReference type="Proteomes" id="UP001194468">
    <property type="component" value="Unassembled WGS sequence"/>
</dbReference>
<dbReference type="EMBL" id="WHUW01000372">
    <property type="protein sequence ID" value="KAF8415103.1"/>
    <property type="molecule type" value="Genomic_DNA"/>
</dbReference>
<proteinExistence type="predicted"/>
<keyword evidence="2" id="KW-1185">Reference proteome</keyword>
<organism evidence="1 2">
    <name type="scientific">Boletus edulis BED1</name>
    <dbReference type="NCBI Taxonomy" id="1328754"/>
    <lineage>
        <taxon>Eukaryota</taxon>
        <taxon>Fungi</taxon>
        <taxon>Dikarya</taxon>
        <taxon>Basidiomycota</taxon>
        <taxon>Agaricomycotina</taxon>
        <taxon>Agaricomycetes</taxon>
        <taxon>Agaricomycetidae</taxon>
        <taxon>Boletales</taxon>
        <taxon>Boletineae</taxon>
        <taxon>Boletaceae</taxon>
        <taxon>Boletoideae</taxon>
        <taxon>Boletus</taxon>
    </lineage>
</organism>
<protein>
    <submittedName>
        <fullName evidence="1">Uncharacterized protein</fullName>
    </submittedName>
</protein>
<name>A0AAD4BAX7_BOLED</name>
<evidence type="ECO:0000313" key="1">
    <source>
        <dbReference type="EMBL" id="KAF8415103.1"/>
    </source>
</evidence>
<comment type="caution">
    <text evidence="1">The sequence shown here is derived from an EMBL/GenBank/DDBJ whole genome shotgun (WGS) entry which is preliminary data.</text>
</comment>
<sequence>MLFLTQPLAFFTNTGPDGSLTDESEDGEDILPPLIAGHKLRSLPSESLARLAQSASSIAIARSVELPDAARTKDGEYCEIPHPHTIGMPTRHRSPTTFDGGITPSVRFWKMKTPSLTPISMLCSPSHHRSMLPIPIFRLGGKLCYSTTTVHLKIYRKPLALTINYHLPQI</sequence>
<reference evidence="1" key="1">
    <citation type="submission" date="2019-10" db="EMBL/GenBank/DDBJ databases">
        <authorList>
            <consortium name="DOE Joint Genome Institute"/>
            <person name="Kuo A."/>
            <person name="Miyauchi S."/>
            <person name="Kiss E."/>
            <person name="Drula E."/>
            <person name="Kohler A."/>
            <person name="Sanchez-Garcia M."/>
            <person name="Andreopoulos B."/>
            <person name="Barry K.W."/>
            <person name="Bonito G."/>
            <person name="Buee M."/>
            <person name="Carver A."/>
            <person name="Chen C."/>
            <person name="Cichocki N."/>
            <person name="Clum A."/>
            <person name="Culley D."/>
            <person name="Crous P.W."/>
            <person name="Fauchery L."/>
            <person name="Girlanda M."/>
            <person name="Hayes R."/>
            <person name="Keri Z."/>
            <person name="LaButti K."/>
            <person name="Lipzen A."/>
            <person name="Lombard V."/>
            <person name="Magnuson J."/>
            <person name="Maillard F."/>
            <person name="Morin E."/>
            <person name="Murat C."/>
            <person name="Nolan M."/>
            <person name="Ohm R."/>
            <person name="Pangilinan J."/>
            <person name="Pereira M."/>
            <person name="Perotto S."/>
            <person name="Peter M."/>
            <person name="Riley R."/>
            <person name="Sitrit Y."/>
            <person name="Stielow B."/>
            <person name="Szollosi G."/>
            <person name="Zifcakova L."/>
            <person name="Stursova M."/>
            <person name="Spatafora J.W."/>
            <person name="Tedersoo L."/>
            <person name="Vaario L.-M."/>
            <person name="Yamada A."/>
            <person name="Yan M."/>
            <person name="Wang P."/>
            <person name="Xu J."/>
            <person name="Bruns T."/>
            <person name="Baldrian P."/>
            <person name="Vilgalys R."/>
            <person name="Henrissat B."/>
            <person name="Grigoriev I.V."/>
            <person name="Hibbett D."/>
            <person name="Nagy L.G."/>
            <person name="Martin F.M."/>
        </authorList>
    </citation>
    <scope>NUCLEOTIDE SEQUENCE</scope>
    <source>
        <strain evidence="1">BED1</strain>
    </source>
</reference>
<evidence type="ECO:0000313" key="2">
    <source>
        <dbReference type="Proteomes" id="UP001194468"/>
    </source>
</evidence>
<reference evidence="1" key="2">
    <citation type="journal article" date="2020" name="Nat. Commun.">
        <title>Large-scale genome sequencing of mycorrhizal fungi provides insights into the early evolution of symbiotic traits.</title>
        <authorList>
            <person name="Miyauchi S."/>
            <person name="Kiss E."/>
            <person name="Kuo A."/>
            <person name="Drula E."/>
            <person name="Kohler A."/>
            <person name="Sanchez-Garcia M."/>
            <person name="Morin E."/>
            <person name="Andreopoulos B."/>
            <person name="Barry K.W."/>
            <person name="Bonito G."/>
            <person name="Buee M."/>
            <person name="Carver A."/>
            <person name="Chen C."/>
            <person name="Cichocki N."/>
            <person name="Clum A."/>
            <person name="Culley D."/>
            <person name="Crous P.W."/>
            <person name="Fauchery L."/>
            <person name="Girlanda M."/>
            <person name="Hayes R.D."/>
            <person name="Keri Z."/>
            <person name="LaButti K."/>
            <person name="Lipzen A."/>
            <person name="Lombard V."/>
            <person name="Magnuson J."/>
            <person name="Maillard F."/>
            <person name="Murat C."/>
            <person name="Nolan M."/>
            <person name="Ohm R.A."/>
            <person name="Pangilinan J."/>
            <person name="Pereira M.F."/>
            <person name="Perotto S."/>
            <person name="Peter M."/>
            <person name="Pfister S."/>
            <person name="Riley R."/>
            <person name="Sitrit Y."/>
            <person name="Stielow J.B."/>
            <person name="Szollosi G."/>
            <person name="Zifcakova L."/>
            <person name="Stursova M."/>
            <person name="Spatafora J.W."/>
            <person name="Tedersoo L."/>
            <person name="Vaario L.M."/>
            <person name="Yamada A."/>
            <person name="Yan M."/>
            <person name="Wang P."/>
            <person name="Xu J."/>
            <person name="Bruns T."/>
            <person name="Baldrian P."/>
            <person name="Vilgalys R."/>
            <person name="Dunand C."/>
            <person name="Henrissat B."/>
            <person name="Grigoriev I.V."/>
            <person name="Hibbett D."/>
            <person name="Nagy L.G."/>
            <person name="Martin F.M."/>
        </authorList>
    </citation>
    <scope>NUCLEOTIDE SEQUENCE</scope>
    <source>
        <strain evidence="1">BED1</strain>
    </source>
</reference>
<gene>
    <name evidence="1" type="ORF">L210DRAFT_936313</name>
</gene>
<accession>A0AAD4BAX7</accession>